<evidence type="ECO:0000256" key="2">
    <source>
        <dbReference type="SAM" id="MobiDB-lite"/>
    </source>
</evidence>
<feature type="compositionally biased region" description="Acidic residues" evidence="2">
    <location>
        <begin position="947"/>
        <end position="959"/>
    </location>
</feature>
<keyword evidence="4" id="KW-1185">Reference proteome</keyword>
<feature type="region of interest" description="Disordered" evidence="2">
    <location>
        <begin position="942"/>
        <end position="972"/>
    </location>
</feature>
<dbReference type="AlphaFoldDB" id="A0A5C5FNW4"/>
<evidence type="ECO:0000313" key="4">
    <source>
        <dbReference type="Proteomes" id="UP000311382"/>
    </source>
</evidence>
<feature type="compositionally biased region" description="Low complexity" evidence="2">
    <location>
        <begin position="129"/>
        <end position="138"/>
    </location>
</feature>
<evidence type="ECO:0000256" key="1">
    <source>
        <dbReference type="SAM" id="Coils"/>
    </source>
</evidence>
<feature type="compositionally biased region" description="Acidic residues" evidence="2">
    <location>
        <begin position="1009"/>
        <end position="1027"/>
    </location>
</feature>
<dbReference type="EMBL" id="SOZI01000196">
    <property type="protein sequence ID" value="TNY17511.1"/>
    <property type="molecule type" value="Genomic_DNA"/>
</dbReference>
<organism evidence="3 4">
    <name type="scientific">Rhodotorula diobovata</name>
    <dbReference type="NCBI Taxonomy" id="5288"/>
    <lineage>
        <taxon>Eukaryota</taxon>
        <taxon>Fungi</taxon>
        <taxon>Dikarya</taxon>
        <taxon>Basidiomycota</taxon>
        <taxon>Pucciniomycotina</taxon>
        <taxon>Microbotryomycetes</taxon>
        <taxon>Sporidiobolales</taxon>
        <taxon>Sporidiobolaceae</taxon>
        <taxon>Rhodotorula</taxon>
    </lineage>
</organism>
<name>A0A5C5FNW4_9BASI</name>
<feature type="coiled-coil region" evidence="1">
    <location>
        <begin position="6"/>
        <end position="33"/>
    </location>
</feature>
<reference evidence="3 4" key="1">
    <citation type="submission" date="2019-03" db="EMBL/GenBank/DDBJ databases">
        <title>Rhodosporidium diobovatum UCD-FST 08-225 genome sequencing, assembly, and annotation.</title>
        <authorList>
            <person name="Fakankun I.U."/>
            <person name="Fristensky B."/>
            <person name="Levin D.B."/>
        </authorList>
    </citation>
    <scope>NUCLEOTIDE SEQUENCE [LARGE SCALE GENOMIC DNA]</scope>
    <source>
        <strain evidence="3 4">UCD-FST 08-225</strain>
    </source>
</reference>
<comment type="caution">
    <text evidence="3">The sequence shown here is derived from an EMBL/GenBank/DDBJ whole genome shotgun (WGS) entry which is preliminary data.</text>
</comment>
<feature type="compositionally biased region" description="Low complexity" evidence="2">
    <location>
        <begin position="146"/>
        <end position="167"/>
    </location>
</feature>
<gene>
    <name evidence="3" type="ORF">DMC30DRAFT_430077</name>
</gene>
<feature type="region of interest" description="Disordered" evidence="2">
    <location>
        <begin position="1004"/>
        <end position="1038"/>
    </location>
</feature>
<feature type="region of interest" description="Disordered" evidence="2">
    <location>
        <begin position="472"/>
        <end position="494"/>
    </location>
</feature>
<dbReference type="Proteomes" id="UP000311382">
    <property type="component" value="Unassembled WGS sequence"/>
</dbReference>
<accession>A0A5C5FNW4</accession>
<proteinExistence type="predicted"/>
<dbReference type="OrthoDB" id="2528262at2759"/>
<sequence length="1038" mass="107354">MPDAERAELERLRAEKAQQLAVAKAAQERLEKQVMTKTGENSVVRQRLSKAEAAHAQSLKAEQRDKALLQEQLEAREREYRAQLERFKMEDAFRRQELATAAGAGAGGAGGSATSQRTYHHHPNHPGVSSARSARFYAGAGGAGGSASRPGSGSASRSGSRAASAAPGPGPDPAPSPSVDRARRTRAASARATSEAPAAPAPSFAGFQSAFGPAVGGVKARGPARGVDAGGAADGEGDEREGSMGPPRKRGGRGGEGGRSEAPRTPGAPPDRKRRRGDAEEDGGARGAEGRDKGTRRLLLVEEEDFGDDEAHADFGGFEHGEPPLAREEDDDGDADAWMWVPDERDSRSELLAAVFTHTTLAPLDVEPAVVPASAHPHALRRATATAAATTSTSRFGTLARSTAASTYGGRSALAVSHGATASSAAAPTTPPGPVPTFHALMNLRFPPSTAPALVAEYELLTRELFTLLGRRLDPHGHPSSTSSSMHPSSSSTSAQAQFALLPPHLALVTPPSDLEAALLASGLARALTRLLSVLERATLVGPMTALVRLLSHLAFLSPLVAHACCAAAAGGGTTDGEGLVAVLARIVARYGRPDPPSRGHHHPSGTTTAAVLGRSASGGVMLRSRKARVARPSAAAAVRRRGGRDAPAGKGGGGGEGEGEGEGEQERVPLEAGKRARLVEGVLSVLEGVAWRCLAVRKADEGAGGGDGGRAAEEAFITFLKAPNAVATLLDPSHSVGILLGGARLLALLACRPALFRTLLATKFYEAPDVRASKLPLVDRLATLLVVPRPESVGAHTLDLTVLSLASLLLTAHEDAVMLVVQAASFVPELLAKMWRDVRTLWEWDGREASPGSAARDMLNRTTTRLSATLHLVYYLSLAPHSSLSISDLLAGPSSAAVAAAGGAGGAGAAKDAPAAAPAYARQAVNDLFMVALGTVGFATFGADEGGGEGEDKDEGEGEGGMPSWAEEGSEQRRTLCELGYMAQEILEDVSPLELEEIEVCFAPLGDGEGEDGDERMADGEDEGEDERQLAGVEEGA</sequence>
<protein>
    <recommendedName>
        <fullName evidence="5">Proteophosphoglycan ppg4</fullName>
    </recommendedName>
</protein>
<evidence type="ECO:0008006" key="5">
    <source>
        <dbReference type="Google" id="ProtNLM"/>
    </source>
</evidence>
<feature type="region of interest" description="Disordered" evidence="2">
    <location>
        <begin position="99"/>
        <end position="296"/>
    </location>
</feature>
<feature type="coiled-coil region" evidence="1">
    <location>
        <begin position="59"/>
        <end position="90"/>
    </location>
</feature>
<feature type="region of interest" description="Disordered" evidence="2">
    <location>
        <begin position="631"/>
        <end position="669"/>
    </location>
</feature>
<keyword evidence="1" id="KW-0175">Coiled coil</keyword>
<feature type="compositionally biased region" description="Low complexity" evidence="2">
    <location>
        <begin position="187"/>
        <end position="203"/>
    </location>
</feature>
<evidence type="ECO:0000313" key="3">
    <source>
        <dbReference type="EMBL" id="TNY17511.1"/>
    </source>
</evidence>
<feature type="compositionally biased region" description="Low complexity" evidence="2">
    <location>
        <begin position="478"/>
        <end position="494"/>
    </location>
</feature>
<feature type="region of interest" description="Disordered" evidence="2">
    <location>
        <begin position="593"/>
        <end position="613"/>
    </location>
</feature>